<evidence type="ECO:0008006" key="5">
    <source>
        <dbReference type="Google" id="ProtNLM"/>
    </source>
</evidence>
<dbReference type="AlphaFoldDB" id="A0A0G4EWY7"/>
<dbReference type="OMA" id="FKHTDQE"/>
<dbReference type="GO" id="GO:0003857">
    <property type="term" value="F:(3S)-3-hydroxyacyl-CoA dehydrogenase (NAD+) activity"/>
    <property type="evidence" value="ECO:0007669"/>
    <property type="project" value="TreeGrafter"/>
</dbReference>
<dbReference type="SUPFAM" id="SSF54637">
    <property type="entry name" value="Thioesterase/thiol ester dehydrase-isomerase"/>
    <property type="match status" value="2"/>
</dbReference>
<dbReference type="Gene3D" id="3.10.129.10">
    <property type="entry name" value="Hotdog Thioesterase"/>
    <property type="match status" value="1"/>
</dbReference>
<dbReference type="STRING" id="1169540.A0A0G4EWY7"/>
<dbReference type="Pfam" id="PF01575">
    <property type="entry name" value="MaoC_dehydratas"/>
    <property type="match status" value="1"/>
</dbReference>
<dbReference type="GO" id="GO:0004300">
    <property type="term" value="F:enoyl-CoA hydratase activity"/>
    <property type="evidence" value="ECO:0007669"/>
    <property type="project" value="TreeGrafter"/>
</dbReference>
<accession>A0A0G4EWY7</accession>
<dbReference type="VEuPathDB" id="CryptoDB:Vbra_20992"/>
<dbReference type="Pfam" id="PF22622">
    <property type="entry name" value="MFE-2_hydrat-2_N"/>
    <property type="match status" value="1"/>
</dbReference>
<dbReference type="PANTHER" id="PTHR13078:SF56">
    <property type="entry name" value="PEROXISOMAL MULTIFUNCTIONAL ENZYME TYPE 2"/>
    <property type="match status" value="1"/>
</dbReference>
<organism evidence="3 4">
    <name type="scientific">Vitrella brassicaformis (strain CCMP3155)</name>
    <dbReference type="NCBI Taxonomy" id="1169540"/>
    <lineage>
        <taxon>Eukaryota</taxon>
        <taxon>Sar</taxon>
        <taxon>Alveolata</taxon>
        <taxon>Colpodellida</taxon>
        <taxon>Vitrellaceae</taxon>
        <taxon>Vitrella</taxon>
    </lineage>
</organism>
<dbReference type="CDD" id="cd03448">
    <property type="entry name" value="HDE_HSD"/>
    <property type="match status" value="1"/>
</dbReference>
<dbReference type="EMBL" id="CDMY01000336">
    <property type="protein sequence ID" value="CEM02879.1"/>
    <property type="molecule type" value="Genomic_DNA"/>
</dbReference>
<dbReference type="InterPro" id="IPR002539">
    <property type="entry name" value="MaoC-like_dom"/>
</dbReference>
<evidence type="ECO:0000259" key="2">
    <source>
        <dbReference type="Pfam" id="PF22622"/>
    </source>
</evidence>
<proteinExistence type="predicted"/>
<gene>
    <name evidence="3" type="ORF">Vbra_20992</name>
</gene>
<name>A0A0G4EWY7_VITBC</name>
<dbReference type="OrthoDB" id="60204at2759"/>
<sequence>MKPSEVQPSKCCGFQLGSEVRSYSKRDVILYALGLGLSQDQLDANDLQYTYENSDGFAPLPSFAVVLPRGEVVFESLSKCPGMPDFNPMMLLHGEQKVELFKPLQTDDTLTHTASLKEVWDKGKAALVVVETQSRDQQGDLVCVNTSQLFIRGIGGFGGPKQPKGPARTPPNRPPDVVFTKATSPNQALIYRLSGDYNPLHADPNFSSIGGFDVPILHGLCTFGIAGHGVVREMCDNDASRVRSIEGRFASTVVPGDVLAVEMWRQGGGNGDGGRVVFQVKNLNSGKVALSNGLIVLHTDNPRAAL</sequence>
<evidence type="ECO:0000259" key="1">
    <source>
        <dbReference type="Pfam" id="PF01575"/>
    </source>
</evidence>
<feature type="domain" description="MaoC-like" evidence="1">
    <location>
        <begin position="169"/>
        <end position="280"/>
    </location>
</feature>
<reference evidence="3 4" key="1">
    <citation type="submission" date="2014-11" db="EMBL/GenBank/DDBJ databases">
        <authorList>
            <person name="Zhu J."/>
            <person name="Qi W."/>
            <person name="Song R."/>
        </authorList>
    </citation>
    <scope>NUCLEOTIDE SEQUENCE [LARGE SCALE GENOMIC DNA]</scope>
</reference>
<protein>
    <recommendedName>
        <fullName evidence="5">MaoC-like domain-containing protein</fullName>
    </recommendedName>
</protein>
<feature type="domain" description="Peroxisomal multifunctional enzyme type 2-like N-terminal" evidence="2">
    <location>
        <begin position="22"/>
        <end position="153"/>
    </location>
</feature>
<dbReference type="InterPro" id="IPR029069">
    <property type="entry name" value="HotDog_dom_sf"/>
</dbReference>
<dbReference type="GO" id="GO:0006635">
    <property type="term" value="P:fatty acid beta-oxidation"/>
    <property type="evidence" value="ECO:0007669"/>
    <property type="project" value="TreeGrafter"/>
</dbReference>
<dbReference type="InParanoid" id="A0A0G4EWY7"/>
<evidence type="ECO:0000313" key="4">
    <source>
        <dbReference type="Proteomes" id="UP000041254"/>
    </source>
</evidence>
<dbReference type="GO" id="GO:0044594">
    <property type="term" value="F:17-beta-hydroxysteroid dehydrogenase (NAD+) activity"/>
    <property type="evidence" value="ECO:0007669"/>
    <property type="project" value="TreeGrafter"/>
</dbReference>
<dbReference type="PANTHER" id="PTHR13078">
    <property type="entry name" value="PEROXISOMAL MULTIFUNCTIONAL ENZYME TYPE 2-RELATED"/>
    <property type="match status" value="1"/>
</dbReference>
<keyword evidence="4" id="KW-1185">Reference proteome</keyword>
<dbReference type="PhylomeDB" id="A0A0G4EWY7"/>
<dbReference type="Proteomes" id="UP000041254">
    <property type="component" value="Unassembled WGS sequence"/>
</dbReference>
<evidence type="ECO:0000313" key="3">
    <source>
        <dbReference type="EMBL" id="CEM02879.1"/>
    </source>
</evidence>
<dbReference type="GO" id="GO:0005777">
    <property type="term" value="C:peroxisome"/>
    <property type="evidence" value="ECO:0007669"/>
    <property type="project" value="TreeGrafter"/>
</dbReference>
<dbReference type="InterPro" id="IPR054357">
    <property type="entry name" value="MFE-2_N"/>
</dbReference>